<evidence type="ECO:0000256" key="3">
    <source>
        <dbReference type="SAM" id="SignalP"/>
    </source>
</evidence>
<feature type="signal peptide" evidence="3">
    <location>
        <begin position="1"/>
        <end position="25"/>
    </location>
</feature>
<comment type="caution">
    <text evidence="4">The sequence shown here is derived from an EMBL/GenBank/DDBJ whole genome shotgun (WGS) entry which is preliminary data.</text>
</comment>
<evidence type="ECO:0008006" key="6">
    <source>
        <dbReference type="Google" id="ProtNLM"/>
    </source>
</evidence>
<reference evidence="4 5" key="3">
    <citation type="submission" date="2019-11" db="EMBL/GenBank/DDBJ databases">
        <title>A de novo genome assembly of a pear dwarfing rootstock.</title>
        <authorList>
            <person name="Wang F."/>
            <person name="Wang J."/>
            <person name="Li S."/>
            <person name="Zhang Y."/>
            <person name="Fang M."/>
            <person name="Ma L."/>
            <person name="Zhao Y."/>
            <person name="Jiang S."/>
        </authorList>
    </citation>
    <scope>NUCLEOTIDE SEQUENCE [LARGE SCALE GENOMIC DNA]</scope>
    <source>
        <strain evidence="4">S2</strain>
        <tissue evidence="4">Leaf</tissue>
    </source>
</reference>
<dbReference type="PANTHER" id="PTHR37189">
    <property type="entry name" value="CONCANAVALIN A-LIKE LECTIN/GLUCANASE DOMAIN-CONTAINING PROTEIN-RELATED"/>
    <property type="match status" value="1"/>
</dbReference>
<evidence type="ECO:0000256" key="2">
    <source>
        <dbReference type="SAM" id="Phobius"/>
    </source>
</evidence>
<sequence>MAFLIEIGVAAIAVFLIAVAMESDGRELRPSDHGLVYQDQAPASAKSPTEEKSFFVGGGGGGGENSPAAGDAAQPKPKAMNSSDESWWKGVVARDGGRGRDLVRDVLLVASLLCGIAGVALFVASAFVYVLRYRKHKSLPSEAPSS</sequence>
<feature type="chain" id="PRO_5024333436" description="Transmembrane protein" evidence="3">
    <location>
        <begin position="26"/>
        <end position="146"/>
    </location>
</feature>
<evidence type="ECO:0000313" key="4">
    <source>
        <dbReference type="EMBL" id="KAB2601546.1"/>
    </source>
</evidence>
<dbReference type="OrthoDB" id="1107534at2759"/>
<feature type="transmembrane region" description="Helical" evidence="2">
    <location>
        <begin position="106"/>
        <end position="131"/>
    </location>
</feature>
<keyword evidence="3" id="KW-0732">Signal</keyword>
<reference evidence="4 5" key="1">
    <citation type="submission" date="2019-09" db="EMBL/GenBank/DDBJ databases">
        <authorList>
            <person name="Ou C."/>
        </authorList>
    </citation>
    <scope>NUCLEOTIDE SEQUENCE [LARGE SCALE GENOMIC DNA]</scope>
    <source>
        <strain evidence="4">S2</strain>
        <tissue evidence="4">Leaf</tissue>
    </source>
</reference>
<organism evidence="4 5">
    <name type="scientific">Pyrus ussuriensis x Pyrus communis</name>
    <dbReference type="NCBI Taxonomy" id="2448454"/>
    <lineage>
        <taxon>Eukaryota</taxon>
        <taxon>Viridiplantae</taxon>
        <taxon>Streptophyta</taxon>
        <taxon>Embryophyta</taxon>
        <taxon>Tracheophyta</taxon>
        <taxon>Spermatophyta</taxon>
        <taxon>Magnoliopsida</taxon>
        <taxon>eudicotyledons</taxon>
        <taxon>Gunneridae</taxon>
        <taxon>Pentapetalae</taxon>
        <taxon>rosids</taxon>
        <taxon>fabids</taxon>
        <taxon>Rosales</taxon>
        <taxon>Rosaceae</taxon>
        <taxon>Amygdaloideae</taxon>
        <taxon>Maleae</taxon>
        <taxon>Pyrus</taxon>
    </lineage>
</organism>
<name>A0A5N5FEM5_9ROSA</name>
<reference evidence="5" key="2">
    <citation type="submission" date="2019-10" db="EMBL/GenBank/DDBJ databases">
        <title>A de novo genome assembly of a pear dwarfing rootstock.</title>
        <authorList>
            <person name="Wang F."/>
            <person name="Wang J."/>
            <person name="Li S."/>
            <person name="Zhang Y."/>
            <person name="Fang M."/>
            <person name="Ma L."/>
            <person name="Zhao Y."/>
            <person name="Jiang S."/>
        </authorList>
    </citation>
    <scope>NUCLEOTIDE SEQUENCE [LARGE SCALE GENOMIC DNA]</scope>
</reference>
<gene>
    <name evidence="4" type="ORF">D8674_002551</name>
</gene>
<dbReference type="PANTHER" id="PTHR37189:SF4">
    <property type="entry name" value="TRANSMEMBRANE PROTEIN"/>
    <property type="match status" value="1"/>
</dbReference>
<evidence type="ECO:0000256" key="1">
    <source>
        <dbReference type="SAM" id="MobiDB-lite"/>
    </source>
</evidence>
<dbReference type="AlphaFoldDB" id="A0A5N5FEM5"/>
<keyword evidence="5" id="KW-1185">Reference proteome</keyword>
<keyword evidence="2" id="KW-0472">Membrane</keyword>
<keyword evidence="2" id="KW-0812">Transmembrane</keyword>
<proteinExistence type="predicted"/>
<evidence type="ECO:0000313" key="5">
    <source>
        <dbReference type="Proteomes" id="UP000327157"/>
    </source>
</evidence>
<dbReference type="Proteomes" id="UP000327157">
    <property type="component" value="Chromosome 10"/>
</dbReference>
<keyword evidence="2" id="KW-1133">Transmembrane helix</keyword>
<accession>A0A5N5FEM5</accession>
<dbReference type="EMBL" id="SMOL01000695">
    <property type="protein sequence ID" value="KAB2601546.1"/>
    <property type="molecule type" value="Genomic_DNA"/>
</dbReference>
<protein>
    <recommendedName>
        <fullName evidence="6">Transmembrane protein</fullName>
    </recommendedName>
</protein>
<feature type="region of interest" description="Disordered" evidence="1">
    <location>
        <begin position="39"/>
        <end position="84"/>
    </location>
</feature>